<accession>A0A0V0YYH7</accession>
<evidence type="ECO:0000313" key="2">
    <source>
        <dbReference type="EMBL" id="KRY05264.1"/>
    </source>
</evidence>
<protein>
    <submittedName>
        <fullName evidence="2">Uncharacterized protein</fullName>
    </submittedName>
</protein>
<proteinExistence type="predicted"/>
<gene>
    <name evidence="2" type="ORF">T12_8275</name>
</gene>
<name>A0A0V0YYH7_9BILA</name>
<dbReference type="EMBL" id="JYDQ01001408">
    <property type="protein sequence ID" value="KRY05264.1"/>
    <property type="molecule type" value="Genomic_DNA"/>
</dbReference>
<dbReference type="AlphaFoldDB" id="A0A0V0YYH7"/>
<keyword evidence="3" id="KW-1185">Reference proteome</keyword>
<reference evidence="2 3" key="1">
    <citation type="submission" date="2015-01" db="EMBL/GenBank/DDBJ databases">
        <title>Evolution of Trichinella species and genotypes.</title>
        <authorList>
            <person name="Korhonen P.K."/>
            <person name="Edoardo P."/>
            <person name="Giuseppe L.R."/>
            <person name="Gasser R.B."/>
        </authorList>
    </citation>
    <scope>NUCLEOTIDE SEQUENCE [LARGE SCALE GENOMIC DNA]</scope>
    <source>
        <strain evidence="2">ISS2496</strain>
    </source>
</reference>
<feature type="region of interest" description="Disordered" evidence="1">
    <location>
        <begin position="1"/>
        <end position="20"/>
    </location>
</feature>
<dbReference type="Proteomes" id="UP000054783">
    <property type="component" value="Unassembled WGS sequence"/>
</dbReference>
<evidence type="ECO:0000313" key="3">
    <source>
        <dbReference type="Proteomes" id="UP000054783"/>
    </source>
</evidence>
<feature type="non-terminal residue" evidence="2">
    <location>
        <position position="56"/>
    </location>
</feature>
<comment type="caution">
    <text evidence="2">The sequence shown here is derived from an EMBL/GenBank/DDBJ whole genome shotgun (WGS) entry which is preliminary data.</text>
</comment>
<feature type="compositionally biased region" description="Basic residues" evidence="1">
    <location>
        <begin position="1"/>
        <end position="11"/>
    </location>
</feature>
<dbReference type="OrthoDB" id="5928838at2759"/>
<feature type="non-terminal residue" evidence="2">
    <location>
        <position position="1"/>
    </location>
</feature>
<sequence length="56" mass="6735">HRRRGRQRRRPWGGAEPKVRESRDKFLPPFLTGRLTRYLIGPLIRRLIGFPYLIAH</sequence>
<organism evidence="2 3">
    <name type="scientific">Trichinella patagoniensis</name>
    <dbReference type="NCBI Taxonomy" id="990121"/>
    <lineage>
        <taxon>Eukaryota</taxon>
        <taxon>Metazoa</taxon>
        <taxon>Ecdysozoa</taxon>
        <taxon>Nematoda</taxon>
        <taxon>Enoplea</taxon>
        <taxon>Dorylaimia</taxon>
        <taxon>Trichinellida</taxon>
        <taxon>Trichinellidae</taxon>
        <taxon>Trichinella</taxon>
    </lineage>
</organism>
<evidence type="ECO:0000256" key="1">
    <source>
        <dbReference type="SAM" id="MobiDB-lite"/>
    </source>
</evidence>